<feature type="transmembrane region" description="Helical" evidence="2">
    <location>
        <begin position="261"/>
        <end position="278"/>
    </location>
</feature>
<feature type="compositionally biased region" description="Low complexity" evidence="1">
    <location>
        <begin position="397"/>
        <end position="415"/>
    </location>
</feature>
<sequence>MGVCNLPLWNVVCDTTKDVGLGFVGQAIDLVNQMVADLAVKCADLAATATDATTRIDLNAAWFRHNYELLLPIGLTLLVGTFCLQLITAAWRRDERALAVAVTGTIKGCIFAFAATLVTAIALTVVDALSDGLFAAAGTSLKAAIKRVLVVDEIPSPQGVNGIVPLLFGMLLAAGGLMFWAVLLLRKVGVYILATLAVLVASGGGWEGAERWRRRWTEAIAALVVSKLVMTIVFLLGISAIGKSQVTKNPIQGMGDMLSGVMIMMLVCLTPFAVYKFLHWADESGAGHSLHLGAASGAATAGRAGAQAASKAQMLAGRGSGPAPQGPATNPELNIPATGGQGTGGKSQSGGQSGAPDPNPTRPIPGAYPSDGKQGAKNMAPLSPQTQGGTTLPTWPEPANSSGPPDPPSSDAVDPLVVGPFVPERAGREGAVPPDHPAS</sequence>
<evidence type="ECO:0000256" key="1">
    <source>
        <dbReference type="SAM" id="MobiDB-lite"/>
    </source>
</evidence>
<keyword evidence="4" id="KW-1185">Reference proteome</keyword>
<organism evidence="3 4">
    <name type="scientific">Mangrovactinospora gilvigrisea</name>
    <dbReference type="NCBI Taxonomy" id="1428644"/>
    <lineage>
        <taxon>Bacteria</taxon>
        <taxon>Bacillati</taxon>
        <taxon>Actinomycetota</taxon>
        <taxon>Actinomycetes</taxon>
        <taxon>Kitasatosporales</taxon>
        <taxon>Streptomycetaceae</taxon>
        <taxon>Mangrovactinospora</taxon>
    </lineage>
</organism>
<feature type="transmembrane region" description="Helical" evidence="2">
    <location>
        <begin position="162"/>
        <end position="182"/>
    </location>
</feature>
<protein>
    <recommendedName>
        <fullName evidence="5">ATP-binding protein</fullName>
    </recommendedName>
</protein>
<feature type="transmembrane region" description="Helical" evidence="2">
    <location>
        <begin position="98"/>
        <end position="126"/>
    </location>
</feature>
<reference evidence="3 4" key="1">
    <citation type="submission" date="2016-10" db="EMBL/GenBank/DDBJ databases">
        <title>Genome sequence of Streptomyces gilvigriseus MUSC 26.</title>
        <authorList>
            <person name="Lee L.-H."/>
            <person name="Ser H.-L."/>
        </authorList>
    </citation>
    <scope>NUCLEOTIDE SEQUENCE [LARGE SCALE GENOMIC DNA]</scope>
    <source>
        <strain evidence="3 4">MUSC 26</strain>
    </source>
</reference>
<keyword evidence="2" id="KW-0472">Membrane</keyword>
<dbReference type="EMBL" id="MLCF01000121">
    <property type="protein sequence ID" value="OIV35965.1"/>
    <property type="molecule type" value="Genomic_DNA"/>
</dbReference>
<keyword evidence="2" id="KW-1133">Transmembrane helix</keyword>
<feature type="transmembrane region" description="Helical" evidence="2">
    <location>
        <begin position="219"/>
        <end position="241"/>
    </location>
</feature>
<feature type="transmembrane region" description="Helical" evidence="2">
    <location>
        <begin position="69"/>
        <end position="91"/>
    </location>
</feature>
<feature type="compositionally biased region" description="Polar residues" evidence="1">
    <location>
        <begin position="383"/>
        <end position="393"/>
    </location>
</feature>
<evidence type="ECO:0008006" key="5">
    <source>
        <dbReference type="Google" id="ProtNLM"/>
    </source>
</evidence>
<keyword evidence="2" id="KW-0812">Transmembrane</keyword>
<dbReference type="Proteomes" id="UP000243342">
    <property type="component" value="Unassembled WGS sequence"/>
</dbReference>
<evidence type="ECO:0000256" key="2">
    <source>
        <dbReference type="SAM" id="Phobius"/>
    </source>
</evidence>
<dbReference type="AlphaFoldDB" id="A0A1J7BBI6"/>
<dbReference type="STRING" id="1428644.BIV57_18775"/>
<accession>A0A1J7BBI6</accession>
<feature type="compositionally biased region" description="Gly residues" evidence="1">
    <location>
        <begin position="339"/>
        <end position="353"/>
    </location>
</feature>
<evidence type="ECO:0000313" key="4">
    <source>
        <dbReference type="Proteomes" id="UP000243342"/>
    </source>
</evidence>
<proteinExistence type="predicted"/>
<name>A0A1J7BBI6_9ACTN</name>
<comment type="caution">
    <text evidence="3">The sequence shown here is derived from an EMBL/GenBank/DDBJ whole genome shotgun (WGS) entry which is preliminary data.</text>
</comment>
<feature type="region of interest" description="Disordered" evidence="1">
    <location>
        <begin position="309"/>
        <end position="439"/>
    </location>
</feature>
<evidence type="ECO:0000313" key="3">
    <source>
        <dbReference type="EMBL" id="OIV35965.1"/>
    </source>
</evidence>
<gene>
    <name evidence="3" type="ORF">BIV57_18775</name>
</gene>